<keyword evidence="5" id="KW-1185">Reference proteome</keyword>
<feature type="transmembrane region" description="Helical" evidence="2">
    <location>
        <begin position="241"/>
        <end position="261"/>
    </location>
</feature>
<evidence type="ECO:0000313" key="5">
    <source>
        <dbReference type="Proteomes" id="UP000027222"/>
    </source>
</evidence>
<keyword evidence="2" id="KW-0472">Membrane</keyword>
<name>A0A067STR1_GALM3</name>
<dbReference type="OrthoDB" id="3062801at2759"/>
<dbReference type="HOGENOM" id="CLU_334949_0_0_1"/>
<feature type="region of interest" description="Disordered" evidence="1">
    <location>
        <begin position="412"/>
        <end position="437"/>
    </location>
</feature>
<feature type="transmembrane region" description="Helical" evidence="2">
    <location>
        <begin position="290"/>
        <end position="317"/>
    </location>
</feature>
<feature type="region of interest" description="Disordered" evidence="1">
    <location>
        <begin position="452"/>
        <end position="481"/>
    </location>
</feature>
<feature type="chain" id="PRO_5001646133" evidence="3">
    <location>
        <begin position="23"/>
        <end position="852"/>
    </location>
</feature>
<evidence type="ECO:0000256" key="2">
    <source>
        <dbReference type="SAM" id="Phobius"/>
    </source>
</evidence>
<accession>A0A067STR1</accession>
<evidence type="ECO:0000313" key="4">
    <source>
        <dbReference type="EMBL" id="KDR71079.1"/>
    </source>
</evidence>
<evidence type="ECO:0000256" key="3">
    <source>
        <dbReference type="SAM" id="SignalP"/>
    </source>
</evidence>
<keyword evidence="2" id="KW-0812">Transmembrane</keyword>
<feature type="compositionally biased region" description="Basic and acidic residues" evidence="1">
    <location>
        <begin position="596"/>
        <end position="605"/>
    </location>
</feature>
<feature type="region of interest" description="Disordered" evidence="1">
    <location>
        <begin position="533"/>
        <end position="614"/>
    </location>
</feature>
<proteinExistence type="predicted"/>
<feature type="signal peptide" evidence="3">
    <location>
        <begin position="1"/>
        <end position="22"/>
    </location>
</feature>
<dbReference type="Proteomes" id="UP000027222">
    <property type="component" value="Unassembled WGS sequence"/>
</dbReference>
<feature type="transmembrane region" description="Helical" evidence="2">
    <location>
        <begin position="211"/>
        <end position="229"/>
    </location>
</feature>
<organism evidence="4 5">
    <name type="scientific">Galerina marginata (strain CBS 339.88)</name>
    <dbReference type="NCBI Taxonomy" id="685588"/>
    <lineage>
        <taxon>Eukaryota</taxon>
        <taxon>Fungi</taxon>
        <taxon>Dikarya</taxon>
        <taxon>Basidiomycota</taxon>
        <taxon>Agaricomycotina</taxon>
        <taxon>Agaricomycetes</taxon>
        <taxon>Agaricomycetidae</taxon>
        <taxon>Agaricales</taxon>
        <taxon>Agaricineae</taxon>
        <taxon>Strophariaceae</taxon>
        <taxon>Galerina</taxon>
    </lineage>
</organism>
<feature type="region of interest" description="Disordered" evidence="1">
    <location>
        <begin position="498"/>
        <end position="520"/>
    </location>
</feature>
<dbReference type="AlphaFoldDB" id="A0A067STR1"/>
<feature type="region of interest" description="Disordered" evidence="1">
    <location>
        <begin position="740"/>
        <end position="761"/>
    </location>
</feature>
<feature type="compositionally biased region" description="Basic and acidic residues" evidence="1">
    <location>
        <begin position="412"/>
        <end position="424"/>
    </location>
</feature>
<keyword evidence="3" id="KW-0732">Signal</keyword>
<feature type="compositionally biased region" description="Basic and acidic residues" evidence="1">
    <location>
        <begin position="572"/>
        <end position="582"/>
    </location>
</feature>
<feature type="transmembrane region" description="Helical" evidence="2">
    <location>
        <begin position="337"/>
        <end position="362"/>
    </location>
</feature>
<feature type="compositionally biased region" description="Low complexity" evidence="1">
    <location>
        <begin position="498"/>
        <end position="511"/>
    </location>
</feature>
<dbReference type="STRING" id="685588.A0A067STR1"/>
<gene>
    <name evidence="4" type="ORF">GALMADRAFT_803843</name>
</gene>
<reference evidence="5" key="1">
    <citation type="journal article" date="2014" name="Proc. Natl. Acad. Sci. U.S.A.">
        <title>Extensive sampling of basidiomycete genomes demonstrates inadequacy of the white-rot/brown-rot paradigm for wood decay fungi.</title>
        <authorList>
            <person name="Riley R."/>
            <person name="Salamov A.A."/>
            <person name="Brown D.W."/>
            <person name="Nagy L.G."/>
            <person name="Floudas D."/>
            <person name="Held B.W."/>
            <person name="Levasseur A."/>
            <person name="Lombard V."/>
            <person name="Morin E."/>
            <person name="Otillar R."/>
            <person name="Lindquist E.A."/>
            <person name="Sun H."/>
            <person name="LaButti K.M."/>
            <person name="Schmutz J."/>
            <person name="Jabbour D."/>
            <person name="Luo H."/>
            <person name="Baker S.E."/>
            <person name="Pisabarro A.G."/>
            <person name="Walton J.D."/>
            <person name="Blanchette R.A."/>
            <person name="Henrissat B."/>
            <person name="Martin F."/>
            <person name="Cullen D."/>
            <person name="Hibbett D.S."/>
            <person name="Grigoriev I.V."/>
        </authorList>
    </citation>
    <scope>NUCLEOTIDE SEQUENCE [LARGE SCALE GENOMIC DNA]</scope>
    <source>
        <strain evidence="5">CBS 339.88</strain>
    </source>
</reference>
<dbReference type="EMBL" id="KL142394">
    <property type="protein sequence ID" value="KDR71079.1"/>
    <property type="molecule type" value="Genomic_DNA"/>
</dbReference>
<keyword evidence="2" id="KW-1133">Transmembrane helix</keyword>
<protein>
    <submittedName>
        <fullName evidence="4">Uncharacterized protein</fullName>
    </submittedName>
</protein>
<sequence length="852" mass="94933">MKWCTILQLCLLLSLLLPSLRRLRLSRHSRSSSPGYFNVSPTPQFTPQPIPVPAGHFLSSHHYDDSMLEWQFVHSSDLAPPTQDVTPSTQAYILAFLLDTVPRQIYLYMLLCLPYMYFSRVTRIFEEAEMSMPMIRQGILDAARTKAEVGYDAGVSMGMGDWTSNGKYGRAPNPHHPWAFDLEPPPESVAYTNLQNSWHTFIDSLLKEWKTLNIISVLLLSAILTILQIEGAASDPLTRYSALLSMICALMSLLYGCIYIIRFGTMRKTYKGAEWAEEAQKSRTGIWWNIWVLLAMPATWLAWSMIFFITSVMSFVWRTSPFPSSSQPVPSETSAQILVPRVVISLVLTLGLIYFALIAATLRKYGDLMDRAWQKRIWGWMRDGVVDAGAPDAGDPIVGSSSQSYAEKVIPRQQEKGLRNEDRAYSPTFSCPKNLDHERTQNHGEKIQEHGLESGHRGFGDGMFNSSAFNPRVVPPPTGLNTPAPLPLLSLSAFANLGSSNSSQSSESTTSLQPRTAEPAPVQSHFVSFIASQGPPQQLKTEPQLSSRAAAASPDVTGIPSASLRDSTWPQEEDKHEVDHHLPSLPQVIRNAGVSSDRESPKWDSLDSNETPDTKGKIKMVKLLNLSAVNASEDGLLDQDLTKYGLSQDTLGGEEGRLRWEMFKQEIQAALSHTRSVPISVLECSWQPAIDSILDKFNKYLRMCGSKGQVTLCGEFGMHSPKLAVYYFANSGAWPDPYEETEALDEKERGKNSPRKKKKIEQYESIPSGLQRLDVILFSREVRTQGEGSGAEDDGDRGSMQAAVANLKMRKISLFSDPLEIPFNMEMDSEETALELAHIGDKDSAFKFYDVA</sequence>
<feature type="compositionally biased region" description="Polar residues" evidence="1">
    <location>
        <begin position="533"/>
        <end position="547"/>
    </location>
</feature>
<evidence type="ECO:0000256" key="1">
    <source>
        <dbReference type="SAM" id="MobiDB-lite"/>
    </source>
</evidence>